<organism evidence="1">
    <name type="scientific">Trypanosoma congolense (strain IL3000)</name>
    <dbReference type="NCBI Taxonomy" id="1068625"/>
    <lineage>
        <taxon>Eukaryota</taxon>
        <taxon>Discoba</taxon>
        <taxon>Euglenozoa</taxon>
        <taxon>Kinetoplastea</taxon>
        <taxon>Metakinetoplastina</taxon>
        <taxon>Trypanosomatida</taxon>
        <taxon>Trypanosomatidae</taxon>
        <taxon>Trypanosoma</taxon>
        <taxon>Nannomonas</taxon>
    </lineage>
</organism>
<dbReference type="AlphaFoldDB" id="G0UN31"/>
<sequence>MLRINDERSSITDGVCVCGGRFGDVGAVFSVCFGGIRFLSLSLPIVHPLERSSRSASDALPLPCFFYNVPPVALARSESSAGDSCESDVGHCGGDVLLVWMRDYLPTLSSYSGICLPYWKGV</sequence>
<accession>G0UN31</accession>
<name>G0UN31_TRYCI</name>
<reference evidence="1" key="1">
    <citation type="journal article" date="2012" name="Proc. Natl. Acad. Sci. U.S.A.">
        <title>Antigenic diversity is generated by distinct evolutionary mechanisms in African trypanosome species.</title>
        <authorList>
            <person name="Jackson A.P."/>
            <person name="Berry A."/>
            <person name="Aslett M."/>
            <person name="Allison H.C."/>
            <person name="Burton P."/>
            <person name="Vavrova-Anderson J."/>
            <person name="Brown R."/>
            <person name="Browne H."/>
            <person name="Corton N."/>
            <person name="Hauser H."/>
            <person name="Gamble J."/>
            <person name="Gilderthorp R."/>
            <person name="Marcello L."/>
            <person name="McQuillan J."/>
            <person name="Otto T.D."/>
            <person name="Quail M.A."/>
            <person name="Sanders M.J."/>
            <person name="van Tonder A."/>
            <person name="Ginger M.L."/>
            <person name="Field M.C."/>
            <person name="Barry J.D."/>
            <person name="Hertz-Fowler C."/>
            <person name="Berriman M."/>
        </authorList>
    </citation>
    <scope>NUCLEOTIDE SEQUENCE</scope>
    <source>
        <strain evidence="1">IL3000</strain>
    </source>
</reference>
<protein>
    <submittedName>
        <fullName evidence="1">Uncharacterized protein</fullName>
    </submittedName>
</protein>
<gene>
    <name evidence="1" type="ORF">TCIL3000_6_170</name>
</gene>
<proteinExistence type="predicted"/>
<dbReference type="EMBL" id="HE575319">
    <property type="protein sequence ID" value="CCC90791.1"/>
    <property type="molecule type" value="Genomic_DNA"/>
</dbReference>
<evidence type="ECO:0000313" key="1">
    <source>
        <dbReference type="EMBL" id="CCC90791.1"/>
    </source>
</evidence>